<dbReference type="PROSITE" id="PS00141">
    <property type="entry name" value="ASP_PROTEASE"/>
    <property type="match status" value="1"/>
</dbReference>
<feature type="region of interest" description="Disordered" evidence="2">
    <location>
        <begin position="312"/>
        <end position="360"/>
    </location>
</feature>
<proteinExistence type="inferred from homology"/>
<dbReference type="GO" id="GO:0006508">
    <property type="term" value="P:proteolysis"/>
    <property type="evidence" value="ECO:0007669"/>
    <property type="project" value="InterPro"/>
</dbReference>
<accession>A0A5J9UQR5</accession>
<dbReference type="InterPro" id="IPR021109">
    <property type="entry name" value="Peptidase_aspartic_dom_sf"/>
</dbReference>
<dbReference type="PANTHER" id="PTHR13683:SF331">
    <property type="entry name" value="ASPARTIC PROTEINASE ASP1"/>
    <property type="match status" value="1"/>
</dbReference>
<dbReference type="SUPFAM" id="SSF50630">
    <property type="entry name" value="Acid proteases"/>
    <property type="match status" value="1"/>
</dbReference>
<organism evidence="4 5">
    <name type="scientific">Eragrostis curvula</name>
    <name type="common">weeping love grass</name>
    <dbReference type="NCBI Taxonomy" id="38414"/>
    <lineage>
        <taxon>Eukaryota</taxon>
        <taxon>Viridiplantae</taxon>
        <taxon>Streptophyta</taxon>
        <taxon>Embryophyta</taxon>
        <taxon>Tracheophyta</taxon>
        <taxon>Spermatophyta</taxon>
        <taxon>Magnoliopsida</taxon>
        <taxon>Liliopsida</taxon>
        <taxon>Poales</taxon>
        <taxon>Poaceae</taxon>
        <taxon>PACMAD clade</taxon>
        <taxon>Chloridoideae</taxon>
        <taxon>Eragrostideae</taxon>
        <taxon>Eragrostidinae</taxon>
        <taxon>Eragrostis</taxon>
    </lineage>
</organism>
<dbReference type="InterPro" id="IPR001461">
    <property type="entry name" value="Aspartic_peptidase_A1"/>
</dbReference>
<feature type="non-terminal residue" evidence="4">
    <location>
        <position position="1"/>
    </location>
</feature>
<reference evidence="4 5" key="1">
    <citation type="journal article" date="2019" name="Sci. Rep.">
        <title>A high-quality genome of Eragrostis curvula grass provides insights into Poaceae evolution and supports new strategies to enhance forage quality.</title>
        <authorList>
            <person name="Carballo J."/>
            <person name="Santos B.A.C.M."/>
            <person name="Zappacosta D."/>
            <person name="Garbus I."/>
            <person name="Selva J.P."/>
            <person name="Gallo C.A."/>
            <person name="Diaz A."/>
            <person name="Albertini E."/>
            <person name="Caccamo M."/>
            <person name="Echenique V."/>
        </authorList>
    </citation>
    <scope>NUCLEOTIDE SEQUENCE [LARGE SCALE GENOMIC DNA]</scope>
    <source>
        <strain evidence="5">cv. Victoria</strain>
        <tissue evidence="4">Leaf</tissue>
    </source>
</reference>
<feature type="compositionally biased region" description="Pro residues" evidence="2">
    <location>
        <begin position="167"/>
        <end position="180"/>
    </location>
</feature>
<feature type="domain" description="Xylanase inhibitor N-terminal" evidence="3">
    <location>
        <begin position="58"/>
        <end position="114"/>
    </location>
</feature>
<protein>
    <recommendedName>
        <fullName evidence="3">Xylanase inhibitor N-terminal domain-containing protein</fullName>
    </recommendedName>
</protein>
<evidence type="ECO:0000313" key="5">
    <source>
        <dbReference type="Proteomes" id="UP000324897"/>
    </source>
</evidence>
<dbReference type="Gene3D" id="2.40.70.10">
    <property type="entry name" value="Acid Proteases"/>
    <property type="match status" value="1"/>
</dbReference>
<dbReference type="PANTHER" id="PTHR13683">
    <property type="entry name" value="ASPARTYL PROTEASES"/>
    <property type="match status" value="1"/>
</dbReference>
<dbReference type="InterPro" id="IPR032861">
    <property type="entry name" value="TAXi_N"/>
</dbReference>
<dbReference type="OrthoDB" id="2747330at2759"/>
<dbReference type="Proteomes" id="UP000324897">
    <property type="component" value="Chromosome 2"/>
</dbReference>
<dbReference type="InterPro" id="IPR001969">
    <property type="entry name" value="Aspartic_peptidase_AS"/>
</dbReference>
<name>A0A5J9UQR5_9POAL</name>
<dbReference type="AlphaFoldDB" id="A0A5J9UQR5"/>
<sequence length="522" mass="56106">MANGSEEDDYSSRTTPASSTMAARWAGVAGLLLLLPLLPSASSMTLKLDGDVYPNRHFYVTLNIGDPKNPYFLDIDTGSSLTWLECNIGPCTKCHKVPHDLYKPKKLIHCEDPLFIAWTVRPEFIPSTRTLTVPEPNHFDGPFEPMRRTLKYKVHIQVRRLLVRFPPDSPPPSPPPPPPTDHSSEDDSPAAHPKRRRRSRGRSRHGRRGAALEDTPSPDEGGAAAGMAVDAAAPVRELRRSTGNPPAPLMTVAPHPAPQLPEIEEGRLAVPGDARQVGPNGQAGLAEVLIYSLEPRVGFRPLPVWDPMLDEASRASRRNPSPAPLAPRRGDAEAIIPGGGSQTGPVTPAQDGLSHDDLGPAQSGERCMGDVDRVQAASAVGAESDLGLGPLVTDRSNTGFVDLNPRVSPTRPVDDLAPAQAFLDSVTRSTGASPILLSTPPRRPRNRRARPVTMAVRRSRRIAAAGYTNNSIQRAQALIMKRLGITPPVEQLTTEAAEAYARLFDHPLTSAQIAALAGPGGM</sequence>
<evidence type="ECO:0000259" key="3">
    <source>
        <dbReference type="Pfam" id="PF14543"/>
    </source>
</evidence>
<evidence type="ECO:0000256" key="1">
    <source>
        <dbReference type="ARBA" id="ARBA00007447"/>
    </source>
</evidence>
<dbReference type="GO" id="GO:0004190">
    <property type="term" value="F:aspartic-type endopeptidase activity"/>
    <property type="evidence" value="ECO:0007669"/>
    <property type="project" value="InterPro"/>
</dbReference>
<keyword evidence="5" id="KW-1185">Reference proteome</keyword>
<comment type="caution">
    <text evidence="4">The sequence shown here is derived from an EMBL/GenBank/DDBJ whole genome shotgun (WGS) entry which is preliminary data.</text>
</comment>
<comment type="similarity">
    <text evidence="1">Belongs to the peptidase A1 family.</text>
</comment>
<gene>
    <name evidence="4" type="ORF">EJB05_28736</name>
</gene>
<evidence type="ECO:0000256" key="2">
    <source>
        <dbReference type="SAM" id="MobiDB-lite"/>
    </source>
</evidence>
<dbReference type="EMBL" id="RWGY01000013">
    <property type="protein sequence ID" value="TVU26199.1"/>
    <property type="molecule type" value="Genomic_DNA"/>
</dbReference>
<dbReference type="Pfam" id="PF14543">
    <property type="entry name" value="TAXi_N"/>
    <property type="match status" value="1"/>
</dbReference>
<feature type="region of interest" description="Disordered" evidence="2">
    <location>
        <begin position="432"/>
        <end position="451"/>
    </location>
</feature>
<dbReference type="Gramene" id="TVU26199">
    <property type="protein sequence ID" value="TVU26199"/>
    <property type="gene ID" value="EJB05_28736"/>
</dbReference>
<feature type="compositionally biased region" description="Basic residues" evidence="2">
    <location>
        <begin position="192"/>
        <end position="208"/>
    </location>
</feature>
<feature type="region of interest" description="Disordered" evidence="2">
    <location>
        <begin position="164"/>
        <end position="224"/>
    </location>
</feature>
<evidence type="ECO:0000313" key="4">
    <source>
        <dbReference type="EMBL" id="TVU26199.1"/>
    </source>
</evidence>